<keyword evidence="5 6" id="KW-0472">Membrane</keyword>
<dbReference type="EMBL" id="HBFX01000836">
    <property type="protein sequence ID" value="CAD8945958.1"/>
    <property type="molecule type" value="Transcribed_RNA"/>
</dbReference>
<proteinExistence type="inferred from homology"/>
<evidence type="ECO:0000256" key="3">
    <source>
        <dbReference type="ARBA" id="ARBA00022692"/>
    </source>
</evidence>
<comment type="similarity">
    <text evidence="2 6">Belongs to the peroxisomal membrane protein PXMP2/4 family.</text>
</comment>
<feature type="transmembrane region" description="Helical" evidence="6">
    <location>
        <begin position="143"/>
        <end position="166"/>
    </location>
</feature>
<dbReference type="GO" id="GO:0005737">
    <property type="term" value="C:cytoplasm"/>
    <property type="evidence" value="ECO:0007669"/>
    <property type="project" value="TreeGrafter"/>
</dbReference>
<name>A0A6T8P961_HEMAN</name>
<evidence type="ECO:0000256" key="1">
    <source>
        <dbReference type="ARBA" id="ARBA00004141"/>
    </source>
</evidence>
<organism evidence="8">
    <name type="scientific">Hemiselmis andersenii</name>
    <name type="common">Cryptophyte alga</name>
    <dbReference type="NCBI Taxonomy" id="464988"/>
    <lineage>
        <taxon>Eukaryota</taxon>
        <taxon>Cryptophyceae</taxon>
        <taxon>Cryptomonadales</taxon>
        <taxon>Hemiselmidaceae</taxon>
        <taxon>Hemiselmis</taxon>
    </lineage>
</organism>
<keyword evidence="3 6" id="KW-0812">Transmembrane</keyword>
<accession>A0A6T8P961</accession>
<dbReference type="AlphaFoldDB" id="A0A6T8P961"/>
<feature type="region of interest" description="Disordered" evidence="7">
    <location>
        <begin position="1"/>
        <end position="77"/>
    </location>
</feature>
<evidence type="ECO:0000256" key="5">
    <source>
        <dbReference type="ARBA" id="ARBA00023136"/>
    </source>
</evidence>
<evidence type="ECO:0000256" key="7">
    <source>
        <dbReference type="SAM" id="MobiDB-lite"/>
    </source>
</evidence>
<feature type="compositionally biased region" description="Low complexity" evidence="7">
    <location>
        <begin position="7"/>
        <end position="22"/>
    </location>
</feature>
<reference evidence="8" key="1">
    <citation type="submission" date="2021-01" db="EMBL/GenBank/DDBJ databases">
        <authorList>
            <person name="Corre E."/>
            <person name="Pelletier E."/>
            <person name="Niang G."/>
            <person name="Scheremetjew M."/>
            <person name="Finn R."/>
            <person name="Kale V."/>
            <person name="Holt S."/>
            <person name="Cochrane G."/>
            <person name="Meng A."/>
            <person name="Brown T."/>
            <person name="Cohen L."/>
        </authorList>
    </citation>
    <scope>NUCLEOTIDE SEQUENCE</scope>
    <source>
        <strain evidence="8">CCMP441</strain>
        <strain evidence="9">CCMP644</strain>
    </source>
</reference>
<dbReference type="InterPro" id="IPR007248">
    <property type="entry name" value="Mpv17_PMP22"/>
</dbReference>
<protein>
    <submittedName>
        <fullName evidence="8">Uncharacterized protein</fullName>
    </submittedName>
</protein>
<evidence type="ECO:0000256" key="4">
    <source>
        <dbReference type="ARBA" id="ARBA00022989"/>
    </source>
</evidence>
<evidence type="ECO:0000313" key="9">
    <source>
        <dbReference type="EMBL" id="CAD8945958.1"/>
    </source>
</evidence>
<feature type="compositionally biased region" description="Polar residues" evidence="7">
    <location>
        <begin position="63"/>
        <end position="72"/>
    </location>
</feature>
<gene>
    <name evidence="9" type="ORF">HAND00432_LOCUS475</name>
    <name evidence="8" type="ORF">HAND1043_LOCUS22611</name>
</gene>
<keyword evidence="4 6" id="KW-1133">Transmembrane helix</keyword>
<evidence type="ECO:0000313" key="8">
    <source>
        <dbReference type="EMBL" id="CAD8756102.1"/>
    </source>
</evidence>
<evidence type="ECO:0000256" key="6">
    <source>
        <dbReference type="RuleBase" id="RU363053"/>
    </source>
</evidence>
<evidence type="ECO:0000256" key="2">
    <source>
        <dbReference type="ARBA" id="ARBA00006824"/>
    </source>
</evidence>
<dbReference type="GO" id="GO:0016020">
    <property type="term" value="C:membrane"/>
    <property type="evidence" value="ECO:0007669"/>
    <property type="project" value="UniProtKB-SubCell"/>
</dbReference>
<comment type="subcellular location">
    <subcellularLocation>
        <location evidence="1">Membrane</location>
        <topology evidence="1">Multi-pass membrane protein</topology>
    </subcellularLocation>
</comment>
<feature type="transmembrane region" description="Helical" evidence="6">
    <location>
        <begin position="186"/>
        <end position="209"/>
    </location>
</feature>
<dbReference type="EMBL" id="HBFK01037330">
    <property type="protein sequence ID" value="CAD8756102.1"/>
    <property type="molecule type" value="Transcribed_RNA"/>
</dbReference>
<dbReference type="PANTHER" id="PTHR11266">
    <property type="entry name" value="PEROXISOMAL MEMBRANE PROTEIN 2, PXMP2 MPV17"/>
    <property type="match status" value="1"/>
</dbReference>
<dbReference type="PANTHER" id="PTHR11266:SF121">
    <property type="entry name" value="OS09G0315000 PROTEIN"/>
    <property type="match status" value="1"/>
</dbReference>
<sequence>MGRAGGTSPASMRRTRSSTARSLSRDPSPTKAVTAAASNGVRGASGGRKRKSGANSGEIPPSASRQTRSQRSLGAGGPLKMLSLDGITVRTQSFDSLWDGVNSVLEEEDMVKEEGIISTPATRPSLTHFIKPRRRKRDIARPFVLKGLMSGGIYMMGEAIAGGLVYQNGHYGVYPSALIRKQVLHSALVGALANGPMLQLFFMAVDYFVRFESKVLNVATKVFIDQVVWGCFWNWCYILLMNIATDSPGFGYIGEGLGDTWDVRLLKGFVSAFWKASDFRLHVELLTEGLKMLPMDVLCYAVVPCSLRPLWVAAVDTLWVTILSKYD</sequence>